<organism evidence="1 2">
    <name type="scientific">Panagrolaimus sp. PS1159</name>
    <dbReference type="NCBI Taxonomy" id="55785"/>
    <lineage>
        <taxon>Eukaryota</taxon>
        <taxon>Metazoa</taxon>
        <taxon>Ecdysozoa</taxon>
        <taxon>Nematoda</taxon>
        <taxon>Chromadorea</taxon>
        <taxon>Rhabditida</taxon>
        <taxon>Tylenchina</taxon>
        <taxon>Panagrolaimomorpha</taxon>
        <taxon>Panagrolaimoidea</taxon>
        <taxon>Panagrolaimidae</taxon>
        <taxon>Panagrolaimus</taxon>
    </lineage>
</organism>
<dbReference type="WBParaSite" id="PS1159_v2.g20965.t1">
    <property type="protein sequence ID" value="PS1159_v2.g20965.t1"/>
    <property type="gene ID" value="PS1159_v2.g20965"/>
</dbReference>
<dbReference type="Proteomes" id="UP000887580">
    <property type="component" value="Unplaced"/>
</dbReference>
<proteinExistence type="predicted"/>
<accession>A0AC35FVY4</accession>
<evidence type="ECO:0000313" key="2">
    <source>
        <dbReference type="WBParaSite" id="PS1159_v2.g20965.t1"/>
    </source>
</evidence>
<reference evidence="2" key="1">
    <citation type="submission" date="2022-11" db="UniProtKB">
        <authorList>
            <consortium name="WormBaseParasite"/>
        </authorList>
    </citation>
    <scope>IDENTIFICATION</scope>
</reference>
<name>A0AC35FVY4_9BILA</name>
<sequence>MYQNRGEPDLSFIQPDVNLKDVSRLETKKVIHLTNEFLIRIADISNSFMQKMETKIFELEKKIDALDTVLVMVETKLENVEVKNSAEILSPPSASNIEKAATRDQPSPSISVANAPLPAPTPALTTVEEPVIEIKQDIPPPVIAPQESKADEGNNKIKISEHPTFSKYFKMLRLGIPELGVKQKMASEGIDTNLLDTPNALIDPPSVKPEESEDDGSESDSSFSSSD</sequence>
<evidence type="ECO:0000313" key="1">
    <source>
        <dbReference type="Proteomes" id="UP000887580"/>
    </source>
</evidence>
<protein>
    <submittedName>
        <fullName evidence="2">WASH complex subunit 3</fullName>
    </submittedName>
</protein>